<dbReference type="Proteomes" id="UP001497444">
    <property type="component" value="Unassembled WGS sequence"/>
</dbReference>
<gene>
    <name evidence="3" type="ORF">CSSPJE1EN1_LOCUS29757</name>
</gene>
<dbReference type="EMBL" id="CAXAQS010001023">
    <property type="protein sequence ID" value="CAK9254379.1"/>
    <property type="molecule type" value="Genomic_DNA"/>
</dbReference>
<dbReference type="SUPFAM" id="SSF52540">
    <property type="entry name" value="P-loop containing nucleoside triphosphate hydrolases"/>
    <property type="match status" value="1"/>
</dbReference>
<evidence type="ECO:0000256" key="1">
    <source>
        <dbReference type="ARBA" id="ARBA00022737"/>
    </source>
</evidence>
<proteinExistence type="predicted"/>
<evidence type="ECO:0000313" key="4">
    <source>
        <dbReference type="Proteomes" id="UP001497444"/>
    </source>
</evidence>
<keyword evidence="2" id="KW-0802">TPR repeat</keyword>
<evidence type="ECO:0000256" key="2">
    <source>
        <dbReference type="ARBA" id="ARBA00022803"/>
    </source>
</evidence>
<organism evidence="3 4">
    <name type="scientific">Sphagnum jensenii</name>
    <dbReference type="NCBI Taxonomy" id="128206"/>
    <lineage>
        <taxon>Eukaryota</taxon>
        <taxon>Viridiplantae</taxon>
        <taxon>Streptophyta</taxon>
        <taxon>Embryophyta</taxon>
        <taxon>Bryophyta</taxon>
        <taxon>Sphagnophytina</taxon>
        <taxon>Sphagnopsida</taxon>
        <taxon>Sphagnales</taxon>
        <taxon>Sphagnaceae</taxon>
        <taxon>Sphagnum</taxon>
    </lineage>
</organism>
<dbReference type="InterPro" id="IPR011990">
    <property type="entry name" value="TPR-like_helical_dom_sf"/>
</dbReference>
<protein>
    <recommendedName>
        <fullName evidence="5">NB-ARC domain-containing protein</fullName>
    </recommendedName>
</protein>
<dbReference type="PANTHER" id="PTHR45641:SF19">
    <property type="entry name" value="NEPHROCYSTIN-3"/>
    <property type="match status" value="1"/>
</dbReference>
<keyword evidence="4" id="KW-1185">Reference proteome</keyword>
<evidence type="ECO:0000313" key="3">
    <source>
        <dbReference type="EMBL" id="CAK9254379.1"/>
    </source>
</evidence>
<comment type="caution">
    <text evidence="3">The sequence shown here is derived from an EMBL/GenBank/DDBJ whole genome shotgun (WGS) entry which is preliminary data.</text>
</comment>
<evidence type="ECO:0008006" key="5">
    <source>
        <dbReference type="Google" id="ProtNLM"/>
    </source>
</evidence>
<keyword evidence="1" id="KW-0677">Repeat</keyword>
<accession>A0ABP0VIY3</accession>
<name>A0ABP0VIY3_9BRYO</name>
<dbReference type="SUPFAM" id="SSF48452">
    <property type="entry name" value="TPR-like"/>
    <property type="match status" value="1"/>
</dbReference>
<dbReference type="PANTHER" id="PTHR45641">
    <property type="entry name" value="TETRATRICOPEPTIDE REPEAT PROTEIN (AFU_ORTHOLOGUE AFUA_6G03870)"/>
    <property type="match status" value="1"/>
</dbReference>
<dbReference type="Gene3D" id="1.25.40.10">
    <property type="entry name" value="Tetratricopeptide repeat domain"/>
    <property type="match status" value="1"/>
</dbReference>
<sequence>MQTLVNDISDYMKEIELPIVDTNNQYISTASMIDSLSRLAHQTTNCGWIVVIDNADESYPGFVDIVGEFVRRGSFLIITSRKKDIVKKEAVHIPLQGLEPDAALSLVKHLLPKEMNETDDNIFQLCNELQFYPLGIRHAIANITNQQITSFSKYGVNEFLEDLRKRGTEVVSESMLLEYPQSILMIMEMTLEKIKREKKNGADAIKVLNVLSLVNADGVTIDYLGRLVKNCTKMEDMEPPLILLKSFCFVEVSRSEELSISIHRVVQTIVRDKIKAEKEIEQLLDKLLGCHENSIWSLDRNQILHLMQIWEHSFEYSNLVKGHSDMATDIFNKLLSLTLYRELLWFTKSIASALRHISGGRELDILWMEYWHCLGIDVCGEYEEALKQYNIVWEKQVKHVGQYHPHTLLTQEQIAVILCKMKKWEESLKKHREVYSLMLKHLPKNHSHTRITQHNIAICLKEKGELDEALPIFQDVYDFRKENYGPTASWTLNTRSHIADIWFQKMDFEKARLEYEEVYMISKGEEGELHENTIRAMEMSAKSLWELGRKQEGYGKLSEVAGLYEKARGSKHPTTLMIQDLLREWNSQINSQINTMS</sequence>
<dbReference type="InterPro" id="IPR027417">
    <property type="entry name" value="P-loop_NTPase"/>
</dbReference>
<dbReference type="Pfam" id="PF13424">
    <property type="entry name" value="TPR_12"/>
    <property type="match status" value="1"/>
</dbReference>
<reference evidence="3" key="1">
    <citation type="submission" date="2024-02" db="EMBL/GenBank/DDBJ databases">
        <authorList>
            <consortium name="ELIXIR-Norway"/>
            <consortium name="Elixir Norway"/>
        </authorList>
    </citation>
    <scope>NUCLEOTIDE SEQUENCE</scope>
</reference>